<gene>
    <name evidence="2" type="primary">sinI</name>
    <name evidence="2" type="ORF">G4Z05_14430</name>
</gene>
<dbReference type="GO" id="GO:0006355">
    <property type="term" value="P:regulation of DNA-templated transcription"/>
    <property type="evidence" value="ECO:0007669"/>
    <property type="project" value="InterPro"/>
</dbReference>
<dbReference type="GO" id="GO:0046983">
    <property type="term" value="F:protein dimerization activity"/>
    <property type="evidence" value="ECO:0007669"/>
    <property type="project" value="InterPro"/>
</dbReference>
<dbReference type="Pfam" id="PF08671">
    <property type="entry name" value="SinI"/>
    <property type="match status" value="1"/>
</dbReference>
<feature type="domain" description="Sin" evidence="1">
    <location>
        <begin position="1"/>
        <end position="37"/>
    </location>
</feature>
<accession>A0A6B3TSQ9</accession>
<proteinExistence type="predicted"/>
<dbReference type="SUPFAM" id="SSF47406">
    <property type="entry name" value="SinR repressor dimerisation domain-like"/>
    <property type="match status" value="1"/>
</dbReference>
<dbReference type="GO" id="GO:0003677">
    <property type="term" value="F:DNA binding"/>
    <property type="evidence" value="ECO:0007669"/>
    <property type="project" value="UniProtKB-KW"/>
</dbReference>
<sequence length="54" mass="6123">MNTQAEVMDLEWIDLMLEAKKLGLSVEEIRAFFQEALSGEILGTYDKKNASCEL</sequence>
<dbReference type="EMBL" id="JAAIUV010000028">
    <property type="protein sequence ID" value="NEX80055.1"/>
    <property type="molecule type" value="Genomic_DNA"/>
</dbReference>
<reference evidence="2" key="1">
    <citation type="submission" date="2020-02" db="EMBL/GenBank/DDBJ databases">
        <title>Bacillus sedimentmangrovi sp. nov., isolated from sediment of the mangrove ecosystem.</title>
        <authorList>
            <person name="Liu G."/>
        </authorList>
    </citation>
    <scope>NUCLEOTIDE SEQUENCE [LARGE SCALE GENOMIC DNA]</scope>
    <source>
        <strain evidence="2">SgZ-7</strain>
    </source>
</reference>
<name>A0A6B3TSQ9_9BACI</name>
<dbReference type="PROSITE" id="PS51500">
    <property type="entry name" value="SIN"/>
    <property type="match status" value="1"/>
</dbReference>
<evidence type="ECO:0000259" key="1">
    <source>
        <dbReference type="PROSITE" id="PS51500"/>
    </source>
</evidence>
<organism evidence="2 3">
    <name type="scientific">Neobacillus thermocopriae</name>
    <dbReference type="NCBI Taxonomy" id="1215031"/>
    <lineage>
        <taxon>Bacteria</taxon>
        <taxon>Bacillati</taxon>
        <taxon>Bacillota</taxon>
        <taxon>Bacilli</taxon>
        <taxon>Bacillales</taxon>
        <taxon>Bacillaceae</taxon>
        <taxon>Neobacillus</taxon>
    </lineage>
</organism>
<dbReference type="Proteomes" id="UP000481621">
    <property type="component" value="Unassembled WGS sequence"/>
</dbReference>
<keyword evidence="2" id="KW-0238">DNA-binding</keyword>
<evidence type="ECO:0000313" key="2">
    <source>
        <dbReference type="EMBL" id="NEX80055.1"/>
    </source>
</evidence>
<evidence type="ECO:0000313" key="3">
    <source>
        <dbReference type="Proteomes" id="UP000481621"/>
    </source>
</evidence>
<comment type="caution">
    <text evidence="2">The sequence shown here is derived from an EMBL/GenBank/DDBJ whole genome shotgun (WGS) entry which is preliminary data.</text>
</comment>
<keyword evidence="3" id="KW-1185">Reference proteome</keyword>
<dbReference type="AlphaFoldDB" id="A0A6B3TSQ9"/>
<protein>
    <submittedName>
        <fullName evidence="2">DNA-binding anti-repressor SinI</fullName>
    </submittedName>
</protein>
<dbReference type="InterPro" id="IPR036281">
    <property type="entry name" value="SinR/SinI_dimer_dom_sf"/>
</dbReference>
<dbReference type="InterPro" id="IPR010981">
    <property type="entry name" value="SinR/SinI_dimer_dom"/>
</dbReference>